<dbReference type="OrthoDB" id="1523860at2"/>
<proteinExistence type="predicted"/>
<dbReference type="Pfam" id="PF19335">
    <property type="entry name" value="HMBD"/>
    <property type="match status" value="1"/>
</dbReference>
<protein>
    <recommendedName>
        <fullName evidence="1">Heavy metal binding domain-containing protein</fullName>
    </recommendedName>
</protein>
<reference evidence="2 3" key="1">
    <citation type="submission" date="2017-10" db="EMBL/GenBank/DDBJ databases">
        <title>The draft genome sequence of Lewinella nigricans NBRC 102662.</title>
        <authorList>
            <person name="Wang K."/>
        </authorList>
    </citation>
    <scope>NUCLEOTIDE SEQUENCE [LARGE SCALE GENOMIC DNA]</scope>
    <source>
        <strain evidence="2 3">NBRC 102662</strain>
    </source>
</reference>
<accession>A0A2D0NCC9</accession>
<comment type="caution">
    <text evidence="2">The sequence shown here is derived from an EMBL/GenBank/DDBJ whole genome shotgun (WGS) entry which is preliminary data.</text>
</comment>
<dbReference type="AlphaFoldDB" id="A0A2D0NCC9"/>
<evidence type="ECO:0000313" key="3">
    <source>
        <dbReference type="Proteomes" id="UP000223913"/>
    </source>
</evidence>
<keyword evidence="3" id="KW-1185">Reference proteome</keyword>
<organism evidence="2 3">
    <name type="scientific">Flavilitoribacter nigricans (strain ATCC 23147 / DSM 23189 / NBRC 102662 / NCIMB 1420 / SS-2)</name>
    <name type="common">Lewinella nigricans</name>
    <dbReference type="NCBI Taxonomy" id="1122177"/>
    <lineage>
        <taxon>Bacteria</taxon>
        <taxon>Pseudomonadati</taxon>
        <taxon>Bacteroidota</taxon>
        <taxon>Saprospiria</taxon>
        <taxon>Saprospirales</taxon>
        <taxon>Lewinellaceae</taxon>
        <taxon>Flavilitoribacter</taxon>
    </lineage>
</organism>
<dbReference type="Proteomes" id="UP000223913">
    <property type="component" value="Unassembled WGS sequence"/>
</dbReference>
<dbReference type="InterPro" id="IPR045800">
    <property type="entry name" value="HMBD"/>
</dbReference>
<sequence>MALFVISCGGNASAEGADTDATEMTEAAAHGEGKEYTSAYVCPMHCEGSGSEEAGKCPVCGMDYVALDTHTGDGHEH</sequence>
<evidence type="ECO:0000313" key="2">
    <source>
        <dbReference type="EMBL" id="PHN06137.1"/>
    </source>
</evidence>
<dbReference type="GO" id="GO:0046872">
    <property type="term" value="F:metal ion binding"/>
    <property type="evidence" value="ECO:0007669"/>
    <property type="project" value="InterPro"/>
</dbReference>
<evidence type="ECO:0000259" key="1">
    <source>
        <dbReference type="Pfam" id="PF19335"/>
    </source>
</evidence>
<feature type="domain" description="Heavy metal binding" evidence="1">
    <location>
        <begin position="40"/>
        <end position="63"/>
    </location>
</feature>
<name>A0A2D0NCC9_FLAN2</name>
<gene>
    <name evidence="2" type="ORF">CRP01_14080</name>
</gene>
<dbReference type="EMBL" id="PDUD01000019">
    <property type="protein sequence ID" value="PHN06137.1"/>
    <property type="molecule type" value="Genomic_DNA"/>
</dbReference>